<protein>
    <submittedName>
        <fullName evidence="2">Uncharacterized protein</fullName>
    </submittedName>
</protein>
<feature type="region of interest" description="Disordered" evidence="1">
    <location>
        <begin position="1"/>
        <end position="36"/>
    </location>
</feature>
<dbReference type="Proteomes" id="UP001141806">
    <property type="component" value="Unassembled WGS sequence"/>
</dbReference>
<evidence type="ECO:0000256" key="1">
    <source>
        <dbReference type="SAM" id="MobiDB-lite"/>
    </source>
</evidence>
<proteinExistence type="predicted"/>
<accession>A0A9Q0GSV1</accession>
<organism evidence="2 3">
    <name type="scientific">Protea cynaroides</name>
    <dbReference type="NCBI Taxonomy" id="273540"/>
    <lineage>
        <taxon>Eukaryota</taxon>
        <taxon>Viridiplantae</taxon>
        <taxon>Streptophyta</taxon>
        <taxon>Embryophyta</taxon>
        <taxon>Tracheophyta</taxon>
        <taxon>Spermatophyta</taxon>
        <taxon>Magnoliopsida</taxon>
        <taxon>Proteales</taxon>
        <taxon>Proteaceae</taxon>
        <taxon>Protea</taxon>
    </lineage>
</organism>
<dbReference type="AlphaFoldDB" id="A0A9Q0GSV1"/>
<name>A0A9Q0GSV1_9MAGN</name>
<gene>
    <name evidence="2" type="ORF">NE237_027946</name>
</gene>
<reference evidence="2" key="1">
    <citation type="journal article" date="2023" name="Plant J.">
        <title>The genome of the king protea, Protea cynaroides.</title>
        <authorList>
            <person name="Chang J."/>
            <person name="Duong T.A."/>
            <person name="Schoeman C."/>
            <person name="Ma X."/>
            <person name="Roodt D."/>
            <person name="Barker N."/>
            <person name="Li Z."/>
            <person name="Van de Peer Y."/>
            <person name="Mizrachi E."/>
        </authorList>
    </citation>
    <scope>NUCLEOTIDE SEQUENCE</scope>
    <source>
        <tissue evidence="2">Young leaves</tissue>
    </source>
</reference>
<sequence>MDGEGAYVTGNGAGSSGCGGEGSMADGGNEESRRGGLLSVTKGNGVCLVGDNGKMMSSLEICYDGDKMLGSGSGGMRSRQASKGTQETTLSQSDSFVCDMAYWKEHEDGGEGSASLSFPLACWPWILSLCKGWTLKPVPKSSLPLPDYVKLAAWI</sequence>
<feature type="compositionally biased region" description="Gly residues" evidence="1">
    <location>
        <begin position="11"/>
        <end position="22"/>
    </location>
</feature>
<dbReference type="EMBL" id="JAMYWD010000012">
    <property type="protein sequence ID" value="KAJ4951114.1"/>
    <property type="molecule type" value="Genomic_DNA"/>
</dbReference>
<keyword evidence="3" id="KW-1185">Reference proteome</keyword>
<evidence type="ECO:0000313" key="2">
    <source>
        <dbReference type="EMBL" id="KAJ4951114.1"/>
    </source>
</evidence>
<comment type="caution">
    <text evidence="2">The sequence shown here is derived from an EMBL/GenBank/DDBJ whole genome shotgun (WGS) entry which is preliminary data.</text>
</comment>
<evidence type="ECO:0000313" key="3">
    <source>
        <dbReference type="Proteomes" id="UP001141806"/>
    </source>
</evidence>